<keyword evidence="5" id="KW-1133">Transmembrane helix</keyword>
<dbReference type="SUPFAM" id="SSF46785">
    <property type="entry name" value="Winged helix' DNA-binding domain"/>
    <property type="match status" value="1"/>
</dbReference>
<evidence type="ECO:0000256" key="4">
    <source>
        <dbReference type="ARBA" id="ARBA00023163"/>
    </source>
</evidence>
<dbReference type="InterPro" id="IPR005119">
    <property type="entry name" value="LysR_subst-bd"/>
</dbReference>
<keyword evidence="3" id="KW-0238">DNA-binding</keyword>
<dbReference type="InterPro" id="IPR000847">
    <property type="entry name" value="LysR_HTH_N"/>
</dbReference>
<dbReference type="CDD" id="cd00090">
    <property type="entry name" value="HTH_ARSR"/>
    <property type="match status" value="1"/>
</dbReference>
<accession>A0ABN2SL10</accession>
<evidence type="ECO:0000256" key="3">
    <source>
        <dbReference type="ARBA" id="ARBA00023125"/>
    </source>
</evidence>
<dbReference type="EMBL" id="BAAAQM010000040">
    <property type="protein sequence ID" value="GAA1988308.1"/>
    <property type="molecule type" value="Genomic_DNA"/>
</dbReference>
<dbReference type="InterPro" id="IPR036390">
    <property type="entry name" value="WH_DNA-bd_sf"/>
</dbReference>
<keyword evidence="2" id="KW-0805">Transcription regulation</keyword>
<keyword evidence="4" id="KW-0804">Transcription</keyword>
<dbReference type="InterPro" id="IPR036388">
    <property type="entry name" value="WH-like_DNA-bd_sf"/>
</dbReference>
<dbReference type="Pfam" id="PF00126">
    <property type="entry name" value="HTH_1"/>
    <property type="match status" value="1"/>
</dbReference>
<evidence type="ECO:0000313" key="8">
    <source>
        <dbReference type="Proteomes" id="UP001499854"/>
    </source>
</evidence>
<keyword evidence="5" id="KW-0472">Membrane</keyword>
<feature type="transmembrane region" description="Helical" evidence="5">
    <location>
        <begin position="233"/>
        <end position="253"/>
    </location>
</feature>
<reference evidence="7 8" key="1">
    <citation type="journal article" date="2019" name="Int. J. Syst. Evol. Microbiol.">
        <title>The Global Catalogue of Microorganisms (GCM) 10K type strain sequencing project: providing services to taxonomists for standard genome sequencing and annotation.</title>
        <authorList>
            <consortium name="The Broad Institute Genomics Platform"/>
            <consortium name="The Broad Institute Genome Sequencing Center for Infectious Disease"/>
            <person name="Wu L."/>
            <person name="Ma J."/>
        </authorList>
    </citation>
    <scope>NUCLEOTIDE SEQUENCE [LARGE SCALE GENOMIC DNA]</scope>
    <source>
        <strain evidence="7 8">JCM 16013</strain>
    </source>
</reference>
<feature type="domain" description="HTH lysR-type" evidence="6">
    <location>
        <begin position="5"/>
        <end position="62"/>
    </location>
</feature>
<dbReference type="Pfam" id="PF03466">
    <property type="entry name" value="LysR_substrate"/>
    <property type="match status" value="1"/>
</dbReference>
<evidence type="ECO:0000256" key="2">
    <source>
        <dbReference type="ARBA" id="ARBA00023015"/>
    </source>
</evidence>
<dbReference type="Gene3D" id="3.40.190.10">
    <property type="entry name" value="Periplasmic binding protein-like II"/>
    <property type="match status" value="2"/>
</dbReference>
<dbReference type="PRINTS" id="PR00039">
    <property type="entry name" value="HTHLYSR"/>
</dbReference>
<evidence type="ECO:0000313" key="7">
    <source>
        <dbReference type="EMBL" id="GAA1988308.1"/>
    </source>
</evidence>
<keyword evidence="8" id="KW-1185">Reference proteome</keyword>
<keyword evidence="5" id="KW-0812">Transmembrane</keyword>
<protein>
    <submittedName>
        <fullName evidence="7">LysR family transcriptional regulator</fullName>
    </submittedName>
</protein>
<comment type="caution">
    <text evidence="7">The sequence shown here is derived from an EMBL/GenBank/DDBJ whole genome shotgun (WGS) entry which is preliminary data.</text>
</comment>
<dbReference type="RefSeq" id="WP_344660405.1">
    <property type="nucleotide sequence ID" value="NZ_BAAAQM010000040.1"/>
</dbReference>
<name>A0ABN2SL10_9ACTN</name>
<dbReference type="Gene3D" id="1.10.10.10">
    <property type="entry name" value="Winged helix-like DNA-binding domain superfamily/Winged helix DNA-binding domain"/>
    <property type="match status" value="1"/>
</dbReference>
<dbReference type="PANTHER" id="PTHR30346">
    <property type="entry name" value="TRANSCRIPTIONAL DUAL REGULATOR HCAR-RELATED"/>
    <property type="match status" value="1"/>
</dbReference>
<dbReference type="PROSITE" id="PS50931">
    <property type="entry name" value="HTH_LYSR"/>
    <property type="match status" value="1"/>
</dbReference>
<dbReference type="InterPro" id="IPR011991">
    <property type="entry name" value="ArsR-like_HTH"/>
</dbReference>
<comment type="similarity">
    <text evidence="1">Belongs to the LysR transcriptional regulatory family.</text>
</comment>
<dbReference type="PANTHER" id="PTHR30346:SF29">
    <property type="entry name" value="LYSR SUBSTRATE-BINDING"/>
    <property type="match status" value="1"/>
</dbReference>
<evidence type="ECO:0000256" key="1">
    <source>
        <dbReference type="ARBA" id="ARBA00009437"/>
    </source>
</evidence>
<sequence>MIAGIDTTRLKVFREVAGKRSFTQAATLLNISQPAVSQHVARLEKELGFPLLERTSRQVRLTAAGEVFLRHVDTLLTGLDDARRELTALATSASGQVRMVVFPSAAATFAPSAIGEFRTTYPGVSVAMSEADPPVGVPRLLAGDVDLAVVYDYPLLGLPRDSRLGWESLGLDAMAAAVRADSPLATATGSLPLARLAAEDWIVPGPSMCRDALQEACRRARFRPRVVSETNDYQAMLGLVAAGVGVAVVPGMIGMMPRPRSVVLLPLTGTRLAREVAVVHRRPAAVPPAMAGLRSMLGRALTAGSAGGSAREAAA</sequence>
<organism evidence="7 8">
    <name type="scientific">Catenulispora subtropica</name>
    <dbReference type="NCBI Taxonomy" id="450798"/>
    <lineage>
        <taxon>Bacteria</taxon>
        <taxon>Bacillati</taxon>
        <taxon>Actinomycetota</taxon>
        <taxon>Actinomycetes</taxon>
        <taxon>Catenulisporales</taxon>
        <taxon>Catenulisporaceae</taxon>
        <taxon>Catenulispora</taxon>
    </lineage>
</organism>
<gene>
    <name evidence="7" type="ORF">GCM10009838_58930</name>
</gene>
<evidence type="ECO:0000256" key="5">
    <source>
        <dbReference type="SAM" id="Phobius"/>
    </source>
</evidence>
<proteinExistence type="inferred from homology"/>
<dbReference type="SUPFAM" id="SSF53850">
    <property type="entry name" value="Periplasmic binding protein-like II"/>
    <property type="match status" value="1"/>
</dbReference>
<dbReference type="Proteomes" id="UP001499854">
    <property type="component" value="Unassembled WGS sequence"/>
</dbReference>
<evidence type="ECO:0000259" key="6">
    <source>
        <dbReference type="PROSITE" id="PS50931"/>
    </source>
</evidence>